<dbReference type="AlphaFoldDB" id="A0AAD9H463"/>
<dbReference type="PANTHER" id="PTHR24148:SF64">
    <property type="entry name" value="HETEROKARYON INCOMPATIBILITY DOMAIN-CONTAINING PROTEIN"/>
    <property type="match status" value="1"/>
</dbReference>
<dbReference type="InterPro" id="IPR052895">
    <property type="entry name" value="HetReg/Transcr_Mod"/>
</dbReference>
<evidence type="ECO:0000256" key="1">
    <source>
        <dbReference type="SAM" id="MobiDB-lite"/>
    </source>
</evidence>
<keyword evidence="4" id="KW-1185">Reference proteome</keyword>
<feature type="region of interest" description="Disordered" evidence="1">
    <location>
        <begin position="52"/>
        <end position="107"/>
    </location>
</feature>
<dbReference type="InterPro" id="IPR010730">
    <property type="entry name" value="HET"/>
</dbReference>
<reference evidence="3" key="1">
    <citation type="submission" date="2021-06" db="EMBL/GenBank/DDBJ databases">
        <title>Comparative genomics, transcriptomics and evolutionary studies reveal genomic signatures of adaptation to plant cell wall in hemibiotrophic fungi.</title>
        <authorList>
            <consortium name="DOE Joint Genome Institute"/>
            <person name="Baroncelli R."/>
            <person name="Diaz J.F."/>
            <person name="Benocci T."/>
            <person name="Peng M."/>
            <person name="Battaglia E."/>
            <person name="Haridas S."/>
            <person name="Andreopoulos W."/>
            <person name="Labutti K."/>
            <person name="Pangilinan J."/>
            <person name="Floch G.L."/>
            <person name="Makela M.R."/>
            <person name="Henrissat B."/>
            <person name="Grigoriev I.V."/>
            <person name="Crouch J.A."/>
            <person name="De Vries R.P."/>
            <person name="Sukno S.A."/>
            <person name="Thon M.R."/>
        </authorList>
    </citation>
    <scope>NUCLEOTIDE SEQUENCE</scope>
    <source>
        <strain evidence="3">MAFF235873</strain>
    </source>
</reference>
<comment type="caution">
    <text evidence="3">The sequence shown here is derived from an EMBL/GenBank/DDBJ whole genome shotgun (WGS) entry which is preliminary data.</text>
</comment>
<protein>
    <recommendedName>
        <fullName evidence="2">Heterokaryon incompatibility domain-containing protein</fullName>
    </recommendedName>
</protein>
<dbReference type="EMBL" id="MU843151">
    <property type="protein sequence ID" value="KAK2020977.1"/>
    <property type="molecule type" value="Genomic_DNA"/>
</dbReference>
<evidence type="ECO:0000259" key="2">
    <source>
        <dbReference type="Pfam" id="PF06985"/>
    </source>
</evidence>
<dbReference type="Pfam" id="PF26639">
    <property type="entry name" value="Het-6_barrel"/>
    <property type="match status" value="1"/>
</dbReference>
<proteinExistence type="predicted"/>
<dbReference type="Proteomes" id="UP001232148">
    <property type="component" value="Unassembled WGS sequence"/>
</dbReference>
<feature type="compositionally biased region" description="Low complexity" evidence="1">
    <location>
        <begin position="64"/>
        <end position="88"/>
    </location>
</feature>
<gene>
    <name evidence="3" type="ORF">LX32DRAFT_714484</name>
</gene>
<accession>A0AAD9H463</accession>
<name>A0AAD9H463_9PEZI</name>
<feature type="domain" description="Heterokaryon incompatibility" evidence="2">
    <location>
        <begin position="106"/>
        <end position="241"/>
    </location>
</feature>
<dbReference type="Pfam" id="PF06985">
    <property type="entry name" value="HET"/>
    <property type="match status" value="1"/>
</dbReference>
<evidence type="ECO:0000313" key="3">
    <source>
        <dbReference type="EMBL" id="KAK2020977.1"/>
    </source>
</evidence>
<organism evidence="3 4">
    <name type="scientific">Colletotrichum zoysiae</name>
    <dbReference type="NCBI Taxonomy" id="1216348"/>
    <lineage>
        <taxon>Eukaryota</taxon>
        <taxon>Fungi</taxon>
        <taxon>Dikarya</taxon>
        <taxon>Ascomycota</taxon>
        <taxon>Pezizomycotina</taxon>
        <taxon>Sordariomycetes</taxon>
        <taxon>Hypocreomycetidae</taxon>
        <taxon>Glomerellales</taxon>
        <taxon>Glomerellaceae</taxon>
        <taxon>Colletotrichum</taxon>
        <taxon>Colletotrichum graminicola species complex</taxon>
    </lineage>
</organism>
<evidence type="ECO:0000313" key="4">
    <source>
        <dbReference type="Proteomes" id="UP001232148"/>
    </source>
</evidence>
<sequence length="577" mass="62294">MSPAPADGASPSGLLLYALGAVVLAAPLAYRVYYAVAVAVADSDLWSRARLLARGSPPPPPPRSGSCTSSRGERTTTSSASGSSSRPSTRPPSTTPSRTSGGDPGRTAGILCEGAEIRVTTNLFDALRRWRRADEDVVLWADAVCIDQRNAPEKAHQIALMADVYSRAASVLVWLGDDDAGLEGIEALVAAALAELPEVFPDDPARNRAGAGVEVAAPLDWAPLRSLLGHAWFERKWVFQEAVLNDETWLHCGRLRLPLGPVSHLALRMATFGVQPHPADTPLGPYSSAVYPLRLHNLAVMRASHWFRGRRPVTRAAKGPPGRRLPLVEAETLPAYTFRHGKFSAGGAEAGTIEVIGDKVLRCSRLVVDAVEDRGVFWYDTPLPPKPARVPHPLDKMDALSVRYVLLFLDYYRACVRLASPSGSEDVRDLAPGRLASPWKALTCERAQLSDRIDADLSEQFEAMVAGLGTWLTAGDPDEAEKARLSFVTSGLALETSIVGLGIPRRFSRTAEGRICMAPSEARVGDVICVLLGSEVPFVIRPTRRGMYEMIGEAHVSGIMDGEALSDKYDQLDIMLE</sequence>
<dbReference type="PANTHER" id="PTHR24148">
    <property type="entry name" value="ANKYRIN REPEAT DOMAIN-CONTAINING PROTEIN 39 HOMOLOG-RELATED"/>
    <property type="match status" value="1"/>
</dbReference>